<keyword evidence="7 10" id="KW-0255">Endonuclease</keyword>
<dbReference type="InterPro" id="IPR017067">
    <property type="entry name" value="RNase_H1_euk"/>
</dbReference>
<dbReference type="SUPFAM" id="SSF55658">
    <property type="entry name" value="L9 N-domain-like"/>
    <property type="match status" value="2"/>
</dbReference>
<sequence length="324" mass="35218">MPTNSSAFGFAPSPSGAKMSQSASKKRKMDSGETKYYAVRAGHKPGVYTTWAICQQQISGFKGAVFKSFLSYEDASAFVAGRDPPSMANDKPDRFYGVAVGRKPGVYTDWSKAQQAIVGWKGPKYRKFDTHAEALAFVRAYRNVAAAPLVEVEGSEEEEPPTKRAKTAARSQAAIPVVYTDGSSLGNGRAGAAAGVGVFFGTGDPRNISERLVGDPQTNQRAELTALLRTLEVVPENQSIEIRTDSKYSIQCVTEWYINWQKNGWRTQGGPVKNKDLVVAIRARLDARQKKGAQTQFTWVKGHASDPGNIAADYLAVEGARKRA</sequence>
<feature type="domain" description="RNase H type-1" evidence="12">
    <location>
        <begin position="172"/>
        <end position="321"/>
    </location>
</feature>
<dbReference type="PROSITE" id="PS50879">
    <property type="entry name" value="RNASE_H_1"/>
    <property type="match status" value="1"/>
</dbReference>
<dbReference type="SUPFAM" id="SSF53098">
    <property type="entry name" value="Ribonuclease H-like"/>
    <property type="match status" value="1"/>
</dbReference>
<keyword evidence="14" id="KW-1185">Reference proteome</keyword>
<dbReference type="AlphaFoldDB" id="A0AA40BF35"/>
<protein>
    <recommendedName>
        <fullName evidence="4 10">Ribonuclease H</fullName>
        <shortName evidence="10">RNase H</shortName>
        <ecNumber evidence="4 10">3.1.26.4</ecNumber>
    </recommendedName>
</protein>
<keyword evidence="6 10" id="KW-0479">Metal-binding</keyword>
<dbReference type="Pfam" id="PF00075">
    <property type="entry name" value="RNase_H"/>
    <property type="match status" value="1"/>
</dbReference>
<evidence type="ECO:0000313" key="13">
    <source>
        <dbReference type="EMBL" id="KAK0733031.1"/>
    </source>
</evidence>
<evidence type="ECO:0000256" key="2">
    <source>
        <dbReference type="ARBA" id="ARBA00001946"/>
    </source>
</evidence>
<dbReference type="RefSeq" id="XP_060301908.1">
    <property type="nucleotide sequence ID" value="XM_060436646.1"/>
</dbReference>
<dbReference type="Gene3D" id="3.30.420.10">
    <property type="entry name" value="Ribonuclease H-like superfamily/Ribonuclease H"/>
    <property type="match status" value="1"/>
</dbReference>
<comment type="cofactor">
    <cofactor evidence="2 10">
        <name>Mg(2+)</name>
        <dbReference type="ChEBI" id="CHEBI:18420"/>
    </cofactor>
</comment>
<evidence type="ECO:0000256" key="1">
    <source>
        <dbReference type="ARBA" id="ARBA00000077"/>
    </source>
</evidence>
<accession>A0AA40BF35</accession>
<dbReference type="InterPro" id="IPR037056">
    <property type="entry name" value="RNase_H1_N_sf"/>
</dbReference>
<comment type="function">
    <text evidence="10">Endonuclease that specifically degrades the RNA of RNA-DNA hybrids.</text>
</comment>
<evidence type="ECO:0000313" key="14">
    <source>
        <dbReference type="Proteomes" id="UP001172101"/>
    </source>
</evidence>
<keyword evidence="9 10" id="KW-0460">Magnesium</keyword>
<dbReference type="InterPro" id="IPR002156">
    <property type="entry name" value="RNaseH_domain"/>
</dbReference>
<dbReference type="GO" id="GO:0043137">
    <property type="term" value="P:DNA replication, removal of RNA primer"/>
    <property type="evidence" value="ECO:0007669"/>
    <property type="project" value="TreeGrafter"/>
</dbReference>
<name>A0AA40BF35_9PEZI</name>
<evidence type="ECO:0000256" key="3">
    <source>
        <dbReference type="ARBA" id="ARBA00005300"/>
    </source>
</evidence>
<dbReference type="Gene3D" id="3.40.970.10">
    <property type="entry name" value="Ribonuclease H1, N-terminal domain"/>
    <property type="match status" value="2"/>
</dbReference>
<dbReference type="Pfam" id="PF01693">
    <property type="entry name" value="Cauli_VI"/>
    <property type="match status" value="2"/>
</dbReference>
<dbReference type="CDD" id="cd09280">
    <property type="entry name" value="RNase_HI_eukaryote_like"/>
    <property type="match status" value="1"/>
</dbReference>
<dbReference type="PANTHER" id="PTHR10642:SF26">
    <property type="entry name" value="RIBONUCLEASE H1"/>
    <property type="match status" value="1"/>
</dbReference>
<dbReference type="InterPro" id="IPR011320">
    <property type="entry name" value="RNase_H1_N"/>
</dbReference>
<dbReference type="GeneID" id="85319916"/>
<dbReference type="FunFam" id="3.40.970.10:FF:000001">
    <property type="entry name" value="Ribonuclease H1"/>
    <property type="match status" value="2"/>
</dbReference>
<gene>
    <name evidence="13" type="ORF">B0T26DRAFT_634540</name>
</gene>
<keyword evidence="5 10" id="KW-0540">Nuclease</keyword>
<organism evidence="13 14">
    <name type="scientific">Lasiosphaeria miniovina</name>
    <dbReference type="NCBI Taxonomy" id="1954250"/>
    <lineage>
        <taxon>Eukaryota</taxon>
        <taxon>Fungi</taxon>
        <taxon>Dikarya</taxon>
        <taxon>Ascomycota</taxon>
        <taxon>Pezizomycotina</taxon>
        <taxon>Sordariomycetes</taxon>
        <taxon>Sordariomycetidae</taxon>
        <taxon>Sordariales</taxon>
        <taxon>Lasiosphaeriaceae</taxon>
        <taxon>Lasiosphaeria</taxon>
    </lineage>
</organism>
<reference evidence="13" key="1">
    <citation type="submission" date="2023-06" db="EMBL/GenBank/DDBJ databases">
        <title>Genome-scale phylogeny and comparative genomics of the fungal order Sordariales.</title>
        <authorList>
            <consortium name="Lawrence Berkeley National Laboratory"/>
            <person name="Hensen N."/>
            <person name="Bonometti L."/>
            <person name="Westerberg I."/>
            <person name="Brannstrom I.O."/>
            <person name="Guillou S."/>
            <person name="Cros-Aarteil S."/>
            <person name="Calhoun S."/>
            <person name="Haridas S."/>
            <person name="Kuo A."/>
            <person name="Mondo S."/>
            <person name="Pangilinan J."/>
            <person name="Riley R."/>
            <person name="LaButti K."/>
            <person name="Andreopoulos B."/>
            <person name="Lipzen A."/>
            <person name="Chen C."/>
            <person name="Yanf M."/>
            <person name="Daum C."/>
            <person name="Ng V."/>
            <person name="Clum A."/>
            <person name="Steindorff A."/>
            <person name="Ohm R."/>
            <person name="Martin F."/>
            <person name="Silar P."/>
            <person name="Natvig D."/>
            <person name="Lalanne C."/>
            <person name="Gautier V."/>
            <person name="Ament-velasquez S.L."/>
            <person name="Kruys A."/>
            <person name="Hutchinson M.I."/>
            <person name="Powell A.J."/>
            <person name="Barry K."/>
            <person name="Miller A.N."/>
            <person name="Grigoriev I.V."/>
            <person name="Debuchy R."/>
            <person name="Gladieux P."/>
            <person name="Thoren M.H."/>
            <person name="Johannesson H."/>
        </authorList>
    </citation>
    <scope>NUCLEOTIDE SEQUENCE</scope>
    <source>
        <strain evidence="13">SMH2392-1A</strain>
    </source>
</reference>
<dbReference type="GO" id="GO:0000287">
    <property type="term" value="F:magnesium ion binding"/>
    <property type="evidence" value="ECO:0007669"/>
    <property type="project" value="UniProtKB-UniRule"/>
</dbReference>
<evidence type="ECO:0000256" key="10">
    <source>
        <dbReference type="PIRNR" id="PIRNR036852"/>
    </source>
</evidence>
<evidence type="ECO:0000256" key="5">
    <source>
        <dbReference type="ARBA" id="ARBA00022722"/>
    </source>
</evidence>
<feature type="region of interest" description="Disordered" evidence="11">
    <location>
        <begin position="1"/>
        <end position="27"/>
    </location>
</feature>
<dbReference type="EC" id="3.1.26.4" evidence="4 10"/>
<proteinExistence type="inferred from homology"/>
<dbReference type="EMBL" id="JAUIRO010000001">
    <property type="protein sequence ID" value="KAK0733031.1"/>
    <property type="molecule type" value="Genomic_DNA"/>
</dbReference>
<dbReference type="GO" id="GO:0003676">
    <property type="term" value="F:nucleic acid binding"/>
    <property type="evidence" value="ECO:0007669"/>
    <property type="project" value="UniProtKB-UniRule"/>
</dbReference>
<comment type="caution">
    <text evidence="13">The sequence shown here is derived from an EMBL/GenBank/DDBJ whole genome shotgun (WGS) entry which is preliminary data.</text>
</comment>
<dbReference type="InterPro" id="IPR036397">
    <property type="entry name" value="RNaseH_sf"/>
</dbReference>
<dbReference type="InterPro" id="IPR009027">
    <property type="entry name" value="Ribosomal_bL9/RNase_H1_N"/>
</dbReference>
<evidence type="ECO:0000256" key="8">
    <source>
        <dbReference type="ARBA" id="ARBA00022801"/>
    </source>
</evidence>
<keyword evidence="8 10" id="KW-0378">Hydrolase</keyword>
<comment type="catalytic activity">
    <reaction evidence="1 10">
        <text>Endonucleolytic cleavage to 5'-phosphomonoester.</text>
        <dbReference type="EC" id="3.1.26.4"/>
    </reaction>
</comment>
<evidence type="ECO:0000256" key="4">
    <source>
        <dbReference type="ARBA" id="ARBA00012180"/>
    </source>
</evidence>
<dbReference type="Proteomes" id="UP001172101">
    <property type="component" value="Unassembled WGS sequence"/>
</dbReference>
<dbReference type="InterPro" id="IPR012337">
    <property type="entry name" value="RNaseH-like_sf"/>
</dbReference>
<dbReference type="FunFam" id="3.30.420.10:FF:000090">
    <property type="entry name" value="Ribonuclease H"/>
    <property type="match status" value="1"/>
</dbReference>
<dbReference type="InterPro" id="IPR050092">
    <property type="entry name" value="RNase_H"/>
</dbReference>
<evidence type="ECO:0000256" key="9">
    <source>
        <dbReference type="ARBA" id="ARBA00022842"/>
    </source>
</evidence>
<dbReference type="PIRSF" id="PIRSF036852">
    <property type="entry name" value="Ribonuclease_H1_euk"/>
    <property type="match status" value="1"/>
</dbReference>
<dbReference type="GO" id="GO:0004523">
    <property type="term" value="F:RNA-DNA hybrid ribonuclease activity"/>
    <property type="evidence" value="ECO:0007669"/>
    <property type="project" value="UniProtKB-UniRule"/>
</dbReference>
<dbReference type="PANTHER" id="PTHR10642">
    <property type="entry name" value="RIBONUCLEASE H1"/>
    <property type="match status" value="1"/>
</dbReference>
<evidence type="ECO:0000259" key="12">
    <source>
        <dbReference type="PROSITE" id="PS50879"/>
    </source>
</evidence>
<evidence type="ECO:0000256" key="11">
    <source>
        <dbReference type="SAM" id="MobiDB-lite"/>
    </source>
</evidence>
<evidence type="ECO:0000256" key="6">
    <source>
        <dbReference type="ARBA" id="ARBA00022723"/>
    </source>
</evidence>
<evidence type="ECO:0000256" key="7">
    <source>
        <dbReference type="ARBA" id="ARBA00022759"/>
    </source>
</evidence>
<comment type="similarity">
    <text evidence="3 10">Belongs to the RNase H family.</text>
</comment>